<dbReference type="EMBL" id="VSSR01000007">
    <property type="protein sequence ID" value="TYL87616.1"/>
    <property type="molecule type" value="Genomic_DNA"/>
</dbReference>
<dbReference type="OrthoDB" id="8256480at2"/>
<evidence type="ECO:0000313" key="3">
    <source>
        <dbReference type="Proteomes" id="UP000324853"/>
    </source>
</evidence>
<reference evidence="2 3" key="1">
    <citation type="submission" date="2019-08" db="EMBL/GenBank/DDBJ databases">
        <title>Bradyrhizobium hipponensis sp. nov., a rhizobium isolated from a Lupinus angustifolius root nodule in Tunisia.</title>
        <authorList>
            <person name="Off K."/>
            <person name="Rejili M."/>
            <person name="Mars M."/>
            <person name="Brachmann A."/>
            <person name="Marin M."/>
        </authorList>
    </citation>
    <scope>NUCLEOTIDE SEQUENCE [LARGE SCALE GENOMIC DNA]</scope>
    <source>
        <strain evidence="2 3">CTAW11</strain>
    </source>
</reference>
<gene>
    <name evidence="2" type="ORF">FXB38_03840</name>
</gene>
<feature type="compositionally biased region" description="Low complexity" evidence="1">
    <location>
        <begin position="67"/>
        <end position="86"/>
    </location>
</feature>
<comment type="caution">
    <text evidence="2">The sequence shown here is derived from an EMBL/GenBank/DDBJ whole genome shotgun (WGS) entry which is preliminary data.</text>
</comment>
<feature type="region of interest" description="Disordered" evidence="1">
    <location>
        <begin position="1"/>
        <end position="27"/>
    </location>
</feature>
<evidence type="ECO:0000256" key="1">
    <source>
        <dbReference type="SAM" id="MobiDB-lite"/>
    </source>
</evidence>
<protein>
    <submittedName>
        <fullName evidence="2">Uncharacterized protein</fullName>
    </submittedName>
</protein>
<dbReference type="Proteomes" id="UP000324853">
    <property type="component" value="Unassembled WGS sequence"/>
</dbReference>
<dbReference type="AlphaFoldDB" id="A0A5S4X128"/>
<accession>A0A5S4X128</accession>
<feature type="region of interest" description="Disordered" evidence="1">
    <location>
        <begin position="46"/>
        <end position="86"/>
    </location>
</feature>
<keyword evidence="3" id="KW-1185">Reference proteome</keyword>
<feature type="compositionally biased region" description="Polar residues" evidence="1">
    <location>
        <begin position="46"/>
        <end position="55"/>
    </location>
</feature>
<name>A0A5S4X128_9BRAD</name>
<evidence type="ECO:0000313" key="2">
    <source>
        <dbReference type="EMBL" id="TYL87616.1"/>
    </source>
</evidence>
<sequence length="86" mass="9321">MSASENANWVSATMRHTPSLRAQRSNPDCLRGKTLDCFAALAMTMGGSSRSTLDQARNDEENRTTTRSPSPGARRAPRAPCLRLAS</sequence>
<feature type="compositionally biased region" description="Polar residues" evidence="1">
    <location>
        <begin position="1"/>
        <end position="26"/>
    </location>
</feature>
<proteinExistence type="predicted"/>
<organism evidence="2 3">
    <name type="scientific">Bradyrhizobium cytisi</name>
    <dbReference type="NCBI Taxonomy" id="515489"/>
    <lineage>
        <taxon>Bacteria</taxon>
        <taxon>Pseudomonadati</taxon>
        <taxon>Pseudomonadota</taxon>
        <taxon>Alphaproteobacteria</taxon>
        <taxon>Hyphomicrobiales</taxon>
        <taxon>Nitrobacteraceae</taxon>
        <taxon>Bradyrhizobium</taxon>
    </lineage>
</organism>